<dbReference type="Gene3D" id="1.20.58.1610">
    <property type="entry name" value="NADH:ubiquinone/plastoquinone oxidoreductase, chain 3"/>
    <property type="match status" value="1"/>
</dbReference>
<dbReference type="PANTHER" id="PTHR11058">
    <property type="entry name" value="NADH-UBIQUINONE OXIDOREDUCTASE CHAIN 3"/>
    <property type="match status" value="1"/>
</dbReference>
<comment type="similarity">
    <text evidence="2 9">Belongs to the complex I subunit 3 family.</text>
</comment>
<dbReference type="GO" id="GO:0031966">
    <property type="term" value="C:mitochondrial membrane"/>
    <property type="evidence" value="ECO:0007669"/>
    <property type="project" value="UniProtKB-SubCell"/>
</dbReference>
<proteinExistence type="inferred from homology"/>
<keyword evidence="9" id="KW-0679">Respiratory chain</keyword>
<keyword evidence="6 9" id="KW-1133">Transmembrane helix</keyword>
<feature type="transmembrane region" description="Helical" evidence="9">
    <location>
        <begin position="6"/>
        <end position="28"/>
    </location>
</feature>
<organism evidence="10">
    <name type="scientific">Prosaspicera validispina</name>
    <dbReference type="NCBI Taxonomy" id="2943453"/>
    <lineage>
        <taxon>Eukaryota</taxon>
        <taxon>Metazoa</taxon>
        <taxon>Ecdysozoa</taxon>
        <taxon>Arthropoda</taxon>
        <taxon>Hexapoda</taxon>
        <taxon>Insecta</taxon>
        <taxon>Pterygota</taxon>
        <taxon>Neoptera</taxon>
        <taxon>Endopterygota</taxon>
        <taxon>Hymenoptera</taxon>
        <taxon>Apocrita</taxon>
        <taxon>Proctotrupomorpha</taxon>
        <taxon>Cynipoidea</taxon>
        <taxon>Figitidae</taxon>
        <taxon>Aspicerinae</taxon>
        <taxon>Prosaspicera</taxon>
    </lineage>
</organism>
<name>A0A9E8GD78_9HYME</name>
<evidence type="ECO:0000256" key="8">
    <source>
        <dbReference type="ARBA" id="ARBA00049551"/>
    </source>
</evidence>
<evidence type="ECO:0000256" key="2">
    <source>
        <dbReference type="ARBA" id="ARBA00008472"/>
    </source>
</evidence>
<dbReference type="PANTHER" id="PTHR11058:SF9">
    <property type="entry name" value="NADH-UBIQUINONE OXIDOREDUCTASE CHAIN 3"/>
    <property type="match status" value="1"/>
</dbReference>
<dbReference type="GO" id="GO:0030964">
    <property type="term" value="C:NADH dehydrogenase complex"/>
    <property type="evidence" value="ECO:0007669"/>
    <property type="project" value="TreeGrafter"/>
</dbReference>
<keyword evidence="9" id="KW-0830">Ubiquinone</keyword>
<comment type="catalytic activity">
    <reaction evidence="8 9">
        <text>a ubiquinone + NADH + 5 H(+)(in) = a ubiquinol + NAD(+) + 4 H(+)(out)</text>
        <dbReference type="Rhea" id="RHEA:29091"/>
        <dbReference type="Rhea" id="RHEA-COMP:9565"/>
        <dbReference type="Rhea" id="RHEA-COMP:9566"/>
        <dbReference type="ChEBI" id="CHEBI:15378"/>
        <dbReference type="ChEBI" id="CHEBI:16389"/>
        <dbReference type="ChEBI" id="CHEBI:17976"/>
        <dbReference type="ChEBI" id="CHEBI:57540"/>
        <dbReference type="ChEBI" id="CHEBI:57945"/>
        <dbReference type="EC" id="7.1.1.2"/>
    </reaction>
</comment>
<evidence type="ECO:0000256" key="5">
    <source>
        <dbReference type="ARBA" id="ARBA00022692"/>
    </source>
</evidence>
<keyword evidence="9" id="KW-1278">Translocase</keyword>
<comment type="function">
    <text evidence="9">Core subunit of the mitochondrial membrane respiratory chain NADH dehydrogenase (Complex I) which catalyzes electron transfer from NADH through the respiratory chain, using ubiquinone as an electron acceptor. Essential for the catalytic activity of complex I.</text>
</comment>
<comment type="subcellular location">
    <subcellularLocation>
        <location evidence="1">Membrane</location>
    </subcellularLocation>
    <subcellularLocation>
        <location evidence="9">Mitochondrion membrane</location>
        <topology evidence="9">Multi-pass membrane protein</topology>
    </subcellularLocation>
</comment>
<keyword evidence="9 10" id="KW-0496">Mitochondrion</keyword>
<evidence type="ECO:0000256" key="9">
    <source>
        <dbReference type="RuleBase" id="RU003640"/>
    </source>
</evidence>
<dbReference type="InterPro" id="IPR038430">
    <property type="entry name" value="NDAH_ubi_oxred_su3_sf"/>
</dbReference>
<keyword evidence="4 9" id="KW-0813">Transport</keyword>
<reference evidence="10" key="1">
    <citation type="journal article" date="2022" name="Genes (Basel)">
        <title>Novel Gene Rearrangements in the Mitochondrial Genomes of Cynipoid Wasps (Hymenoptera: Cynipoidea).</title>
        <authorList>
            <person name="Shu X."/>
            <person name="Li Z."/>
            <person name="Yuan R."/>
            <person name="Tang P."/>
            <person name="Chen X."/>
        </authorList>
    </citation>
    <scope>NUCLEOTIDE SEQUENCE</scope>
</reference>
<evidence type="ECO:0000256" key="7">
    <source>
        <dbReference type="ARBA" id="ARBA00023136"/>
    </source>
</evidence>
<accession>A0A9E8GD78</accession>
<keyword evidence="9" id="KW-0249">Electron transport</keyword>
<evidence type="ECO:0000256" key="1">
    <source>
        <dbReference type="ARBA" id="ARBA00004370"/>
    </source>
</evidence>
<evidence type="ECO:0000256" key="6">
    <source>
        <dbReference type="ARBA" id="ARBA00022989"/>
    </source>
</evidence>
<evidence type="ECO:0000256" key="3">
    <source>
        <dbReference type="ARBA" id="ARBA00021007"/>
    </source>
</evidence>
<geneLocation type="mitochondrion" evidence="10"/>
<feature type="transmembrane region" description="Helical" evidence="9">
    <location>
        <begin position="58"/>
        <end position="81"/>
    </location>
</feature>
<reference evidence="10" key="2">
    <citation type="submission" date="2022-02" db="EMBL/GenBank/DDBJ databases">
        <authorList>
            <person name="Shu X.H."/>
            <person name="Li Z.K."/>
            <person name="Tang P."/>
            <person name="Chen X.X."/>
        </authorList>
    </citation>
    <scope>NUCLEOTIDE SEQUENCE</scope>
</reference>
<feature type="transmembrane region" description="Helical" evidence="9">
    <location>
        <begin position="87"/>
        <end position="108"/>
    </location>
</feature>
<dbReference type="AlphaFoldDB" id="A0A9E8GD78"/>
<dbReference type="EC" id="7.1.1.2" evidence="9"/>
<dbReference type="EMBL" id="OM677823">
    <property type="protein sequence ID" value="UZT67454.1"/>
    <property type="molecule type" value="Genomic_DNA"/>
</dbReference>
<keyword evidence="9" id="KW-0520">NAD</keyword>
<evidence type="ECO:0000256" key="4">
    <source>
        <dbReference type="ARBA" id="ARBA00022448"/>
    </source>
</evidence>
<dbReference type="Pfam" id="PF00507">
    <property type="entry name" value="Oxidored_q4"/>
    <property type="match status" value="1"/>
</dbReference>
<keyword evidence="7 9" id="KW-0472">Membrane</keyword>
<protein>
    <recommendedName>
        <fullName evidence="3 9">NADH-ubiquinone oxidoreductase chain 3</fullName>
        <ecNumber evidence="9">7.1.1.2</ecNumber>
    </recommendedName>
</protein>
<sequence length="119" mass="14389">MKNIFYLLMINLVLMLLSMIIIFLNFFLSKKIFKMRNKLVSFECGFDNMSKLRLPFSLHFYLISIIFLIFDVEISLIFPIIKNLNFMFINKMMIFVMLIFILIIGLYYEWKEGSLSWLK</sequence>
<keyword evidence="5 9" id="KW-0812">Transmembrane</keyword>
<dbReference type="InterPro" id="IPR000440">
    <property type="entry name" value="NADH_UbQ/plastoQ_OxRdtase_su3"/>
</dbReference>
<evidence type="ECO:0000313" key="10">
    <source>
        <dbReference type="EMBL" id="UZT67454.1"/>
    </source>
</evidence>
<gene>
    <name evidence="10" type="primary">nad3</name>
</gene>
<dbReference type="GO" id="GO:0008137">
    <property type="term" value="F:NADH dehydrogenase (ubiquinone) activity"/>
    <property type="evidence" value="ECO:0007669"/>
    <property type="project" value="UniProtKB-UniRule"/>
</dbReference>